<organism evidence="1 2">
    <name type="scientific">Candidatus Methylumidiphilus alinenensis</name>
    <dbReference type="NCBI Taxonomy" id="2202197"/>
    <lineage>
        <taxon>Bacteria</taxon>
        <taxon>Pseudomonadati</taxon>
        <taxon>Pseudomonadota</taxon>
        <taxon>Gammaproteobacteria</taxon>
        <taxon>Methylococcales</taxon>
        <taxon>Candidatus Methylumidiphilus</taxon>
    </lineage>
</organism>
<dbReference type="Proteomes" id="UP000249396">
    <property type="component" value="Unassembled WGS sequence"/>
</dbReference>
<gene>
    <name evidence="1" type="ORF">DM484_09455</name>
</gene>
<name>A0A2W4RLX1_9GAMM</name>
<dbReference type="EMBL" id="QJPH01000278">
    <property type="protein sequence ID" value="PZN80788.1"/>
    <property type="molecule type" value="Genomic_DNA"/>
</dbReference>
<sequence length="227" mass="25261">MARAKQTKGKCDFCGQEIAKASVVKHLAACASWQAAIAKAEASKRKSEPLYHLRVQAKGQPEFWLNLEMRGSAALKELDHYLREIWLECCGHMSQFSYGGWGGEEISNSCTIGKALEFNDELTHIYDFGTESVSLVKMVGNRKGRPVTSHPITLLVRNIPPVYECKECQQPAAWLCMECVYEDGAMGTLCELHAENHPHEEYGELIPLVNSPRLGLCGYDGPAEPPY</sequence>
<dbReference type="AlphaFoldDB" id="A0A2W4RLX1"/>
<dbReference type="InterPro" id="IPR024047">
    <property type="entry name" value="MM3350-like_sf"/>
</dbReference>
<proteinExistence type="predicted"/>
<reference evidence="1 2" key="1">
    <citation type="journal article" date="2018" name="Aquat. Microb. Ecol.">
        <title>Gammaproteobacterial methanotrophs dominate.</title>
        <authorList>
            <person name="Rissanen A.J."/>
            <person name="Saarenheimo J."/>
            <person name="Tiirola M."/>
            <person name="Peura S."/>
            <person name="Aalto S.L."/>
            <person name="Karvinen A."/>
            <person name="Nykanen H."/>
        </authorList>
    </citation>
    <scope>NUCLEOTIDE SEQUENCE [LARGE SCALE GENOMIC DNA]</scope>
    <source>
        <strain evidence="1">AMbin10</strain>
    </source>
</reference>
<protein>
    <submittedName>
        <fullName evidence="1">Uncharacterized protein</fullName>
    </submittedName>
</protein>
<evidence type="ECO:0000313" key="1">
    <source>
        <dbReference type="EMBL" id="PZN80788.1"/>
    </source>
</evidence>
<comment type="caution">
    <text evidence="1">The sequence shown here is derived from an EMBL/GenBank/DDBJ whole genome shotgun (WGS) entry which is preliminary data.</text>
</comment>
<accession>A0A2W4RLX1</accession>
<dbReference type="SUPFAM" id="SSF159941">
    <property type="entry name" value="MM3350-like"/>
    <property type="match status" value="1"/>
</dbReference>
<evidence type="ECO:0000313" key="2">
    <source>
        <dbReference type="Proteomes" id="UP000249396"/>
    </source>
</evidence>